<sequence length="60" mass="6700">MKKRNLKSLELRKNSISNLENHQVNGGLKLTDTCTSVIDDCPSAWYCPTDVPTLCVFTSI</sequence>
<dbReference type="OrthoDB" id="1450997at2"/>
<evidence type="ECO:0000313" key="2">
    <source>
        <dbReference type="Proteomes" id="UP000244090"/>
    </source>
</evidence>
<evidence type="ECO:0000313" key="1">
    <source>
        <dbReference type="EMBL" id="PTX63724.1"/>
    </source>
</evidence>
<dbReference type="EMBL" id="QBKT01000001">
    <property type="protein sequence ID" value="PTX63724.1"/>
    <property type="molecule type" value="Genomic_DNA"/>
</dbReference>
<dbReference type="Proteomes" id="UP000244090">
    <property type="component" value="Unassembled WGS sequence"/>
</dbReference>
<gene>
    <name evidence="1" type="ORF">C8N46_101328</name>
</gene>
<protein>
    <submittedName>
        <fullName evidence="1">Uncharacterized protein</fullName>
    </submittedName>
</protein>
<comment type="caution">
    <text evidence="1">The sequence shown here is derived from an EMBL/GenBank/DDBJ whole genome shotgun (WGS) entry which is preliminary data.</text>
</comment>
<keyword evidence="2" id="KW-1185">Reference proteome</keyword>
<accession>A0A2T6C5Y7</accession>
<dbReference type="AlphaFoldDB" id="A0A2T6C5Y7"/>
<reference evidence="1 2" key="1">
    <citation type="submission" date="2018-04" db="EMBL/GenBank/DDBJ databases">
        <title>Genomic Encyclopedia of Archaeal and Bacterial Type Strains, Phase II (KMG-II): from individual species to whole genera.</title>
        <authorList>
            <person name="Goeker M."/>
        </authorList>
    </citation>
    <scope>NUCLEOTIDE SEQUENCE [LARGE SCALE GENOMIC DNA]</scope>
    <source>
        <strain evidence="1 2">DSM 25731</strain>
    </source>
</reference>
<proteinExistence type="predicted"/>
<name>A0A2T6C5Y7_9FLAO</name>
<organism evidence="1 2">
    <name type="scientific">Kordia periserrulae</name>
    <dbReference type="NCBI Taxonomy" id="701523"/>
    <lineage>
        <taxon>Bacteria</taxon>
        <taxon>Pseudomonadati</taxon>
        <taxon>Bacteroidota</taxon>
        <taxon>Flavobacteriia</taxon>
        <taxon>Flavobacteriales</taxon>
        <taxon>Flavobacteriaceae</taxon>
        <taxon>Kordia</taxon>
    </lineage>
</organism>